<dbReference type="Proteomes" id="UP000095230">
    <property type="component" value="Unassembled WGS sequence"/>
</dbReference>
<dbReference type="SUPFAM" id="SSF56935">
    <property type="entry name" value="Porins"/>
    <property type="match status" value="1"/>
</dbReference>
<name>A0A1E5IUK0_SHECO</name>
<evidence type="ECO:0000259" key="1">
    <source>
        <dbReference type="Pfam" id="PF13609"/>
    </source>
</evidence>
<protein>
    <recommendedName>
        <fullName evidence="1">Porin domain-containing protein</fullName>
    </recommendedName>
</protein>
<feature type="domain" description="Porin" evidence="1">
    <location>
        <begin position="2"/>
        <end position="402"/>
    </location>
</feature>
<dbReference type="STRING" id="23.BEL05_00830"/>
<dbReference type="InterPro" id="IPR033900">
    <property type="entry name" value="Gram_neg_porin_domain"/>
</dbReference>
<keyword evidence="5" id="KW-1185">Reference proteome</keyword>
<organism evidence="3 4">
    <name type="scientific">Shewanella colwelliana</name>
    <name type="common">Alteromonas colwelliana</name>
    <dbReference type="NCBI Taxonomy" id="23"/>
    <lineage>
        <taxon>Bacteria</taxon>
        <taxon>Pseudomonadati</taxon>
        <taxon>Pseudomonadota</taxon>
        <taxon>Gammaproteobacteria</taxon>
        <taxon>Alteromonadales</taxon>
        <taxon>Shewanellaceae</taxon>
        <taxon>Shewanella</taxon>
    </lineage>
</organism>
<evidence type="ECO:0000313" key="5">
    <source>
        <dbReference type="Proteomes" id="UP000773469"/>
    </source>
</evidence>
<reference evidence="3 4" key="1">
    <citation type="submission" date="2016-07" db="EMBL/GenBank/DDBJ databases">
        <title>Whole-genome of two Shewanella species isolated from a digestive organ of sea cucumber Apostichopus japonicus Selenka 1867.</title>
        <authorList>
            <person name="Hong H.-H."/>
            <person name="Choi H."/>
            <person name="Cheon S."/>
            <person name="Oh J.-S."/>
            <person name="Lee H.-G."/>
            <person name="Park C."/>
        </authorList>
    </citation>
    <scope>NUCLEOTIDE SEQUENCE [LARGE SCALE GENOMIC DNA]</scope>
    <source>
        <strain evidence="3 4">CSB03KR</strain>
    </source>
</reference>
<comment type="caution">
    <text evidence="3">The sequence shown here is derived from an EMBL/GenBank/DDBJ whole genome shotgun (WGS) entry which is preliminary data.</text>
</comment>
<dbReference type="GO" id="GO:0016020">
    <property type="term" value="C:membrane"/>
    <property type="evidence" value="ECO:0007669"/>
    <property type="project" value="InterPro"/>
</dbReference>
<reference evidence="2 5" key="2">
    <citation type="submission" date="2021-05" db="EMBL/GenBank/DDBJ databases">
        <title>Molecular characterization for Shewanella algae harboring chromosomal blaOXA-55-like strains isolated from clinical and environment sample.</title>
        <authorList>
            <person name="Ohama Y."/>
            <person name="Aoki K."/>
            <person name="Harada S."/>
            <person name="Moriya K."/>
            <person name="Ishii Y."/>
            <person name="Tateda K."/>
        </authorList>
    </citation>
    <scope>NUCLEOTIDE SEQUENCE [LARGE SCALE GENOMIC DNA]</scope>
    <source>
        <strain evidence="2 5">MBTL60-118</strain>
    </source>
</reference>
<accession>A0A1E5IUK0</accession>
<dbReference type="EMBL" id="BPEU01000002">
    <property type="protein sequence ID" value="GIU35350.1"/>
    <property type="molecule type" value="Genomic_DNA"/>
</dbReference>
<evidence type="ECO:0000313" key="4">
    <source>
        <dbReference type="Proteomes" id="UP000095230"/>
    </source>
</evidence>
<evidence type="ECO:0000313" key="2">
    <source>
        <dbReference type="EMBL" id="GIU35350.1"/>
    </source>
</evidence>
<dbReference type="GO" id="GO:0015288">
    <property type="term" value="F:porin activity"/>
    <property type="evidence" value="ECO:0007669"/>
    <property type="project" value="InterPro"/>
</dbReference>
<dbReference type="Proteomes" id="UP000773469">
    <property type="component" value="Unassembled WGS sequence"/>
</dbReference>
<dbReference type="RefSeq" id="WP_069670973.1">
    <property type="nucleotide sequence ID" value="NZ_BPEU01000002.1"/>
</dbReference>
<sequence>MLSTFTSAAMAEADLKVSGFGTLGGIYNDNDTLNFHRAFTLKATDTAWSWKSDSLIGVQLNASLDEKFDAVGQLVLKDRVSDRFNDNIELLFMRYRPTRDWYVRLGRTHAELYMLSEYRNVGYGYLWARPIPEFYAFSSSISQVDGVDVGFSRRVAGGLLDVKLGYGKSNAVFEGLNTQFEIDLEDVWVFTSQLTFEAWSLRLAAAQAEVDSFTFKAIGLVDGLNQVPSNLWPQASTMASDLTPEGQILNYFALGATYDSDSWVFQSEIGYMHSDWSFLQSFYSGYASIGYRFGDATLYGVVAHIENQNPPLYYQAPNLSPEVPPELSSAIGELYAESQLAINLNRVHQSSFSLGVRWDFYPNNTLKFQWDNINVEEGGTALWSHSFTQEIDTQVNLFSINYSFIFSL</sequence>
<gene>
    <name evidence="3" type="ORF">BEL05_00830</name>
    <name evidence="2" type="ORF">TUM3794_02890</name>
</gene>
<evidence type="ECO:0000313" key="3">
    <source>
        <dbReference type="EMBL" id="OEG74176.1"/>
    </source>
</evidence>
<dbReference type="Pfam" id="PF13609">
    <property type="entry name" value="Porin_4"/>
    <property type="match status" value="1"/>
</dbReference>
<dbReference type="AlphaFoldDB" id="A0A1E5IUK0"/>
<dbReference type="OrthoDB" id="197869at2"/>
<proteinExistence type="predicted"/>
<dbReference type="EMBL" id="MCBT01000024">
    <property type="protein sequence ID" value="OEG74176.1"/>
    <property type="molecule type" value="Genomic_DNA"/>
</dbReference>